<evidence type="ECO:0000259" key="7">
    <source>
        <dbReference type="PROSITE" id="PS50006"/>
    </source>
</evidence>
<dbReference type="SMART" id="SM00240">
    <property type="entry name" value="FHA"/>
    <property type="match status" value="1"/>
</dbReference>
<keyword evidence="1" id="KW-0597">Phosphoprotein</keyword>
<keyword evidence="3 4" id="KW-0067">ATP-binding</keyword>
<dbReference type="RefSeq" id="WP_272461825.1">
    <property type="nucleotide sequence ID" value="NZ_JAPFQL010000029.1"/>
</dbReference>
<dbReference type="PROSITE" id="PS50006">
    <property type="entry name" value="FHA_DOMAIN"/>
    <property type="match status" value="1"/>
</dbReference>
<evidence type="ECO:0000256" key="3">
    <source>
        <dbReference type="ARBA" id="ARBA00022840"/>
    </source>
</evidence>
<dbReference type="Pfam" id="PF16697">
    <property type="entry name" value="Yop-YscD_cpl"/>
    <property type="match status" value="1"/>
</dbReference>
<dbReference type="CDD" id="cd00060">
    <property type="entry name" value="FHA"/>
    <property type="match status" value="1"/>
</dbReference>
<dbReference type="CDD" id="cd01127">
    <property type="entry name" value="TrwB_TraG_TraD_VirD4"/>
    <property type="match status" value="1"/>
</dbReference>
<organism evidence="9 10">
    <name type="scientific">Intrasporangium calvum</name>
    <dbReference type="NCBI Taxonomy" id="53358"/>
    <lineage>
        <taxon>Bacteria</taxon>
        <taxon>Bacillati</taxon>
        <taxon>Actinomycetota</taxon>
        <taxon>Actinomycetes</taxon>
        <taxon>Micrococcales</taxon>
        <taxon>Intrasporangiaceae</taxon>
        <taxon>Intrasporangium</taxon>
    </lineage>
</organism>
<gene>
    <name evidence="9" type="ORF">OO014_08250</name>
</gene>
<dbReference type="InterPro" id="IPR003593">
    <property type="entry name" value="AAA+_ATPase"/>
</dbReference>
<dbReference type="SUPFAM" id="SSF52540">
    <property type="entry name" value="P-loop containing nucleoside triphosphate hydrolases"/>
    <property type="match status" value="3"/>
</dbReference>
<dbReference type="InterPro" id="IPR032030">
    <property type="entry name" value="YscD_cytoplasmic_dom"/>
</dbReference>
<comment type="caution">
    <text evidence="9">The sequence shown here is derived from an EMBL/GenBank/DDBJ whole genome shotgun (WGS) entry which is preliminary data.</text>
</comment>
<accession>A0ABT5GGK1</accession>
<dbReference type="InterPro" id="IPR027417">
    <property type="entry name" value="P-loop_NTPase"/>
</dbReference>
<feature type="domain" description="FtsK" evidence="8">
    <location>
        <begin position="655"/>
        <end position="847"/>
    </location>
</feature>
<dbReference type="EMBL" id="JAPFQL010000029">
    <property type="protein sequence ID" value="MDC5697247.1"/>
    <property type="molecule type" value="Genomic_DNA"/>
</dbReference>
<dbReference type="InterPro" id="IPR000253">
    <property type="entry name" value="FHA_dom"/>
</dbReference>
<dbReference type="SMART" id="SM00382">
    <property type="entry name" value="AAA"/>
    <property type="match status" value="3"/>
</dbReference>
<feature type="compositionally biased region" description="Basic and acidic residues" evidence="5">
    <location>
        <begin position="368"/>
        <end position="379"/>
    </location>
</feature>
<evidence type="ECO:0000313" key="10">
    <source>
        <dbReference type="Proteomes" id="UP001150259"/>
    </source>
</evidence>
<feature type="region of interest" description="Disordered" evidence="5">
    <location>
        <begin position="368"/>
        <end position="392"/>
    </location>
</feature>
<evidence type="ECO:0000256" key="4">
    <source>
        <dbReference type="PROSITE-ProRule" id="PRU00289"/>
    </source>
</evidence>
<evidence type="ECO:0000256" key="1">
    <source>
        <dbReference type="ARBA" id="ARBA00022553"/>
    </source>
</evidence>
<dbReference type="Pfam" id="PF01580">
    <property type="entry name" value="FtsK_SpoIIIE"/>
    <property type="match status" value="2"/>
</dbReference>
<dbReference type="Gene3D" id="2.60.200.20">
    <property type="match status" value="1"/>
</dbReference>
<evidence type="ECO:0000256" key="5">
    <source>
        <dbReference type="SAM" id="MobiDB-lite"/>
    </source>
</evidence>
<dbReference type="PROSITE" id="PS50901">
    <property type="entry name" value="FTSK"/>
    <property type="match status" value="2"/>
</dbReference>
<keyword evidence="6" id="KW-1133">Transmembrane helix</keyword>
<keyword evidence="10" id="KW-1185">Reference proteome</keyword>
<sequence>MRIRMAVADTVAGLVHDVVVATTGSSAAADMEADVRFAAVRPELAALVGDPEARFTVEGRPIHDDDLVGEGVLLRGAVVCTAPAAGAGAAGREAAPPSATDSGSLVELHVVGGPGAGRIISLRRGRHVLGRATSCEIRLDDHGVSRAHASITVDDAGVTLRDLESTNPTSVDGKPVPAGGLALAFDQRVRVASTTVVLRRADGTPAAADCTHGIIRINRRPRFAPSPRVETVHFPTRPTRPQAARAPVVAAVAPLLISLALAVALRSPVMMLFALMSPLMLLAQWWGDRRHGRVSYRSQLARHAHATAEAAKRLDEALLAERRSRHLEQPDLALVAAVARHHEARLWERRPGDRDHLVLRVGTAEQVARTRVERPRDTSEDPGSESVADPTVPDVPVVIDANTGVVGVAGPRPRARALVSALVAQAAVWHSPRTTQVVLISASTDAATEWGWASWLPHAEGSPNGPVAKVASTADESTIAARLAELQAVIRSRAEQSATVSEGEPAVPRYLVVLDGTAELRRRPGVAAVLEAPPAAGVHVIGLDDSPERLPAECRTQILLDEGPAPRAELHHPDGTIRDIIPDLPHPTWFAALSRALAPLEDATPGEGSEAVPDAIGIRRAHRLVGLEPTNPSDLAKSWFGSDGRPRAVLGATGDGPYVVDLAQDGPHCLVGGTTGSGKSELLQSLVAGLAVGSPPDQLTFVLVDYKGGSAFKECAHLPHCLGIVTDLDEHLTRRALESLGAELKRRETLLAEAGAKDLDDYRRARTSRPDLEQIARLVIVVDEFKMLADELPDFVDGLVRIAAVGRSLGVHLVLATQRPAGIITGDMRANISLRIALRVRDRSDSDDVIESPLAAAISDRTPGRAVVRTAGGRLTEVQTAFAGASTGADEHHRPQHVTVRRLSWTDLGRPLPAAHPPASGNGATELQAVVLAAQQAAASSGLSAPPSPWLPPLPDRLSRASLPAGSRAAGVALGMADRPATQSQDPYLWDPSADGNLAVAGGARTGRTTAARSLALGLAELWPASHLHLHVIEGTPGALRDLAALPHVGSVTSTADPALAARVVSRLAESMGRPPEDREKVVTVLVVDGWEAVEDAFEAVDHGAPTEMLLRLARDGLASGLRLVLTGGRALVTGRISSLVQRRLVLPMPDPLDLTLAGLPPEQAQGHRGVGRAIDVLTGHHVQIAHVGADPSPAGQEAATAHVAERLRASHAAEGVDPGTLPWRVTSLPRTVSWNDLPPSRPGRLLLGLGGDDARPVGFDAEQVGRRVVVVGGPRSGRSTVLAVMARRLAEAGRPTALVATRRTPLSWLSAVPDVHLVSAHDSDQLRRLHQVHPGLSVLVDDAEGLDGSPAERVVLDVAQQLDETGAWCAAAVDARRAPGLYRGVVPDLARHGTGVVLSPTSPSDGDLLGIRADVAQHRVPGRGLIVLDGVALPLQVADPGLLPAPRPSQEIGPAT</sequence>
<keyword evidence="6" id="KW-0472">Membrane</keyword>
<name>A0ABT5GGK1_9MICO</name>
<dbReference type="InterPro" id="IPR008984">
    <property type="entry name" value="SMAD_FHA_dom_sf"/>
</dbReference>
<keyword evidence="2 4" id="KW-0547">Nucleotide-binding</keyword>
<feature type="domain" description="FHA" evidence="7">
    <location>
        <begin position="127"/>
        <end position="176"/>
    </location>
</feature>
<dbReference type="PANTHER" id="PTHR22683:SF1">
    <property type="entry name" value="TYPE VII SECRETION SYSTEM PROTEIN ESSC"/>
    <property type="match status" value="1"/>
</dbReference>
<protein>
    <submittedName>
        <fullName evidence="9">FtsK/SpoIIIE domain-containing protein</fullName>
    </submittedName>
</protein>
<feature type="domain" description="FtsK" evidence="8">
    <location>
        <begin position="985"/>
        <end position="1156"/>
    </location>
</feature>
<evidence type="ECO:0000256" key="2">
    <source>
        <dbReference type="ARBA" id="ARBA00022741"/>
    </source>
</evidence>
<dbReference type="InterPro" id="IPR050206">
    <property type="entry name" value="FtsK/SpoIIIE/SftA"/>
</dbReference>
<evidence type="ECO:0000313" key="9">
    <source>
        <dbReference type="EMBL" id="MDC5697247.1"/>
    </source>
</evidence>
<reference evidence="9 10" key="1">
    <citation type="submission" date="2022-11" db="EMBL/GenBank/DDBJ databases">
        <title>Anaerobic phenanthrene biodegradation by a DNRA strain PheN6.</title>
        <authorList>
            <person name="Zhang Z."/>
        </authorList>
    </citation>
    <scope>NUCLEOTIDE SEQUENCE [LARGE SCALE GENOMIC DNA]</scope>
    <source>
        <strain evidence="9 10">PheN6</strain>
    </source>
</reference>
<proteinExistence type="predicted"/>
<keyword evidence="6" id="KW-0812">Transmembrane</keyword>
<evidence type="ECO:0000256" key="6">
    <source>
        <dbReference type="SAM" id="Phobius"/>
    </source>
</evidence>
<dbReference type="Proteomes" id="UP001150259">
    <property type="component" value="Unassembled WGS sequence"/>
</dbReference>
<dbReference type="PANTHER" id="PTHR22683">
    <property type="entry name" value="SPORULATION PROTEIN RELATED"/>
    <property type="match status" value="1"/>
</dbReference>
<feature type="binding site" evidence="4">
    <location>
        <begin position="1002"/>
        <end position="1009"/>
    </location>
    <ligand>
        <name>ATP</name>
        <dbReference type="ChEBI" id="CHEBI:30616"/>
    </ligand>
</feature>
<dbReference type="InterPro" id="IPR002543">
    <property type="entry name" value="FtsK_dom"/>
</dbReference>
<feature type="transmembrane region" description="Helical" evidence="6">
    <location>
        <begin position="243"/>
        <end position="263"/>
    </location>
</feature>
<feature type="binding site" evidence="4">
    <location>
        <begin position="673"/>
        <end position="680"/>
    </location>
    <ligand>
        <name>ATP</name>
        <dbReference type="ChEBI" id="CHEBI:30616"/>
    </ligand>
</feature>
<dbReference type="Gene3D" id="3.40.50.300">
    <property type="entry name" value="P-loop containing nucleotide triphosphate hydrolases"/>
    <property type="match status" value="4"/>
</dbReference>
<evidence type="ECO:0000259" key="8">
    <source>
        <dbReference type="PROSITE" id="PS50901"/>
    </source>
</evidence>
<dbReference type="SUPFAM" id="SSF49879">
    <property type="entry name" value="SMAD/FHA domain"/>
    <property type="match status" value="1"/>
</dbReference>